<evidence type="ECO:0000256" key="9">
    <source>
        <dbReference type="ARBA" id="ARBA00023010"/>
    </source>
</evidence>
<reference evidence="15 16" key="1">
    <citation type="journal article" date="2014" name="Genome Announc.">
        <title>Draft genome sequence of the pathogenic fungus Scedosporium apiospermum.</title>
        <authorList>
            <person name="Vandeputte P."/>
            <person name="Ghamrawi S."/>
            <person name="Rechenmann M."/>
            <person name="Iltis A."/>
            <person name="Giraud S."/>
            <person name="Fleury M."/>
            <person name="Thornton C."/>
            <person name="Delhaes L."/>
            <person name="Meyer W."/>
            <person name="Papon N."/>
            <person name="Bouchara J.P."/>
        </authorList>
    </citation>
    <scope>NUCLEOTIDE SEQUENCE [LARGE SCALE GENOMIC DNA]</scope>
    <source>
        <strain evidence="15 16">IHEM 14462</strain>
    </source>
</reference>
<dbReference type="Proteomes" id="UP000028545">
    <property type="component" value="Unassembled WGS sequence"/>
</dbReference>
<evidence type="ECO:0000256" key="4">
    <source>
        <dbReference type="ARBA" id="ARBA00022741"/>
    </source>
</evidence>
<evidence type="ECO:0000256" key="2">
    <source>
        <dbReference type="ARBA" id="ARBA00009597"/>
    </source>
</evidence>
<evidence type="ECO:0000313" key="15">
    <source>
        <dbReference type="EMBL" id="KEZ46803.1"/>
    </source>
</evidence>
<accession>A0A084GHJ1</accession>
<dbReference type="RefSeq" id="XP_016646602.1">
    <property type="nucleotide sequence ID" value="XM_016782969.1"/>
</dbReference>
<dbReference type="Pfam" id="PF04280">
    <property type="entry name" value="Tim44"/>
    <property type="match status" value="1"/>
</dbReference>
<dbReference type="VEuPathDB" id="FungiDB:SAPIO_CDS0103"/>
<dbReference type="GO" id="GO:0051087">
    <property type="term" value="F:protein-folding chaperone binding"/>
    <property type="evidence" value="ECO:0007669"/>
    <property type="project" value="TreeGrafter"/>
</dbReference>
<evidence type="ECO:0000256" key="7">
    <source>
        <dbReference type="ARBA" id="ARBA00022927"/>
    </source>
</evidence>
<comment type="subcellular location">
    <subcellularLocation>
        <location evidence="1">Mitochondrion inner membrane</location>
        <topology evidence="1">Peripheral membrane protein</topology>
    </subcellularLocation>
</comment>
<keyword evidence="8" id="KW-0809">Transit peptide</keyword>
<dbReference type="OrthoDB" id="10265990at2759"/>
<comment type="caution">
    <text evidence="15">The sequence shown here is derived from an EMBL/GenBank/DDBJ whole genome shotgun (WGS) entry which is preliminary data.</text>
</comment>
<dbReference type="InterPro" id="IPR039544">
    <property type="entry name" value="Tim44-like"/>
</dbReference>
<dbReference type="InterPro" id="IPR007379">
    <property type="entry name" value="Tim44-like_dom"/>
</dbReference>
<keyword evidence="10" id="KW-0496">Mitochondrion</keyword>
<protein>
    <recommendedName>
        <fullName evidence="12">Mitochondrial import inner membrane translocase subunit TIM44</fullName>
    </recommendedName>
</protein>
<keyword evidence="11" id="KW-0472">Membrane</keyword>
<keyword evidence="3" id="KW-0813">Transport</keyword>
<dbReference type="PANTHER" id="PTHR10721">
    <property type="entry name" value="MITOCHONDRIAL IMPORT INNER MEMBRANE TRANSLOCASE SUBUNIT TIM44"/>
    <property type="match status" value="1"/>
</dbReference>
<evidence type="ECO:0000256" key="3">
    <source>
        <dbReference type="ARBA" id="ARBA00022448"/>
    </source>
</evidence>
<evidence type="ECO:0000259" key="14">
    <source>
        <dbReference type="SMART" id="SM00978"/>
    </source>
</evidence>
<sequence length="527" mass="59517">MNSLVSRTGQSSQALFSGATSRLAIAHGRSSAYRRISQLSITTRAGAQEQSHIQSYHLARLRSPFTPESLYVSTRVAIQSRQFHATSIRGNKEKPAEEKPSETKTEEEPAKDKESESKTEEGENQEQKKQQKTKKEDLPPPPPHGNKTPWEVFKETFQSEMEQSKEWNESTKAIASSAHQFTESESVRRAREAYEKTSSAVSSTTSKVVKTTAGAIGKGATWTWETPVVKGVRSAANVTGEALDKATKPIRETEAYKSVKDVIDDGASSRYGGWVEKEERRRRRELKDKNGGAAPEVFQEDPNAGTNVTLHKDAAWKEAWRDFRDSNKVIQGLFNAKNVYQESENPLISTARSITDRIGSFFAENETAMVIKKFREMDPQFKVEPFLQELREYILPEVLDAYVKGDVETLKLWLSAAQFSVYEALTKQYLQMGMKSDGRILDIRNVDILKAKMLDPGDIPVFIITCRTQEVHVYRNAKSNELAAGMEDKVQLVTYAIGMTRVPEDVNNPETRGWRLIEMQKSGRDWY</sequence>
<evidence type="ECO:0000256" key="13">
    <source>
        <dbReference type="SAM" id="MobiDB-lite"/>
    </source>
</evidence>
<evidence type="ECO:0000256" key="11">
    <source>
        <dbReference type="ARBA" id="ARBA00023136"/>
    </source>
</evidence>
<proteinExistence type="inferred from homology"/>
<evidence type="ECO:0000256" key="5">
    <source>
        <dbReference type="ARBA" id="ARBA00022792"/>
    </source>
</evidence>
<feature type="region of interest" description="Disordered" evidence="13">
    <location>
        <begin position="83"/>
        <end position="150"/>
    </location>
</feature>
<dbReference type="FunFam" id="3.10.450.240:FF:000002">
    <property type="entry name" value="Mitochondrial import inner membrane translocase subunit TIM44"/>
    <property type="match status" value="1"/>
</dbReference>
<dbReference type="AlphaFoldDB" id="A0A084GHJ1"/>
<evidence type="ECO:0000313" key="16">
    <source>
        <dbReference type="Proteomes" id="UP000028545"/>
    </source>
</evidence>
<keyword evidence="6" id="KW-0067">ATP-binding</keyword>
<evidence type="ECO:0000256" key="12">
    <source>
        <dbReference type="ARBA" id="ARBA00074309"/>
    </source>
</evidence>
<dbReference type="GO" id="GO:0005524">
    <property type="term" value="F:ATP binding"/>
    <property type="evidence" value="ECO:0007669"/>
    <property type="project" value="UniProtKB-KW"/>
</dbReference>
<dbReference type="SUPFAM" id="SSF54427">
    <property type="entry name" value="NTF2-like"/>
    <property type="match status" value="1"/>
</dbReference>
<gene>
    <name evidence="15" type="ORF">SAPIO_CDS0103</name>
</gene>
<dbReference type="SMART" id="SM00978">
    <property type="entry name" value="Tim44"/>
    <property type="match status" value="1"/>
</dbReference>
<name>A0A084GHJ1_PSEDA</name>
<keyword evidence="7" id="KW-0653">Protein transport</keyword>
<feature type="domain" description="Tim44-like" evidence="14">
    <location>
        <begin position="367"/>
        <end position="521"/>
    </location>
</feature>
<dbReference type="OMA" id="NFQMEPF"/>
<dbReference type="HOGENOM" id="CLU_020932_2_0_1"/>
<keyword evidence="16" id="KW-1185">Reference proteome</keyword>
<dbReference type="Gene3D" id="3.10.450.240">
    <property type="match status" value="1"/>
</dbReference>
<dbReference type="GeneID" id="27718255"/>
<evidence type="ECO:0000256" key="10">
    <source>
        <dbReference type="ARBA" id="ARBA00023128"/>
    </source>
</evidence>
<keyword evidence="9" id="KW-0811">Translocation</keyword>
<evidence type="ECO:0000256" key="6">
    <source>
        <dbReference type="ARBA" id="ARBA00022840"/>
    </source>
</evidence>
<keyword evidence="4" id="KW-0547">Nucleotide-binding</keyword>
<comment type="similarity">
    <text evidence="2">Belongs to the Tim44 family.</text>
</comment>
<feature type="compositionally biased region" description="Basic and acidic residues" evidence="13">
    <location>
        <begin position="90"/>
        <end position="138"/>
    </location>
</feature>
<dbReference type="EMBL" id="JOWA01000011">
    <property type="protein sequence ID" value="KEZ46803.1"/>
    <property type="molecule type" value="Genomic_DNA"/>
</dbReference>
<evidence type="ECO:0000256" key="8">
    <source>
        <dbReference type="ARBA" id="ARBA00022946"/>
    </source>
</evidence>
<dbReference type="PANTHER" id="PTHR10721:SF1">
    <property type="entry name" value="MITOCHONDRIAL IMPORT INNER MEMBRANE TRANSLOCASE SUBUNIT TIM44"/>
    <property type="match status" value="1"/>
</dbReference>
<dbReference type="GO" id="GO:0005743">
    <property type="term" value="C:mitochondrial inner membrane"/>
    <property type="evidence" value="ECO:0007669"/>
    <property type="project" value="UniProtKB-SubCell"/>
</dbReference>
<dbReference type="KEGG" id="sapo:SAPIO_CDS0103"/>
<evidence type="ECO:0000256" key="1">
    <source>
        <dbReference type="ARBA" id="ARBA00004637"/>
    </source>
</evidence>
<dbReference type="GO" id="GO:0030150">
    <property type="term" value="P:protein import into mitochondrial matrix"/>
    <property type="evidence" value="ECO:0007669"/>
    <property type="project" value="TreeGrafter"/>
</dbReference>
<organism evidence="15 16">
    <name type="scientific">Pseudallescheria apiosperma</name>
    <name type="common">Scedosporium apiospermum</name>
    <dbReference type="NCBI Taxonomy" id="563466"/>
    <lineage>
        <taxon>Eukaryota</taxon>
        <taxon>Fungi</taxon>
        <taxon>Dikarya</taxon>
        <taxon>Ascomycota</taxon>
        <taxon>Pezizomycotina</taxon>
        <taxon>Sordariomycetes</taxon>
        <taxon>Hypocreomycetidae</taxon>
        <taxon>Microascales</taxon>
        <taxon>Microascaceae</taxon>
        <taxon>Scedosporium</taxon>
    </lineage>
</organism>
<dbReference type="InterPro" id="IPR032710">
    <property type="entry name" value="NTF2-like_dom_sf"/>
</dbReference>
<keyword evidence="5" id="KW-0999">Mitochondrion inner membrane</keyword>